<protein>
    <submittedName>
        <fullName evidence="1">Uncharacterized protein</fullName>
    </submittedName>
</protein>
<gene>
    <name evidence="1" type="ORF">SDC9_199041</name>
</gene>
<comment type="caution">
    <text evidence="1">The sequence shown here is derived from an EMBL/GenBank/DDBJ whole genome shotgun (WGS) entry which is preliminary data.</text>
</comment>
<dbReference type="EMBL" id="VSSQ01116475">
    <property type="protein sequence ID" value="MPN51396.1"/>
    <property type="molecule type" value="Genomic_DNA"/>
</dbReference>
<proteinExistence type="predicted"/>
<accession>A0A645IK63</accession>
<name>A0A645IK63_9ZZZZ</name>
<reference evidence="1" key="1">
    <citation type="submission" date="2019-08" db="EMBL/GenBank/DDBJ databases">
        <authorList>
            <person name="Kucharzyk K."/>
            <person name="Murdoch R.W."/>
            <person name="Higgins S."/>
            <person name="Loffler F."/>
        </authorList>
    </citation>
    <scope>NUCLEOTIDE SEQUENCE</scope>
</reference>
<sequence>MVVVVVDVKFDRESELLAPGQTRGLLRRRPGFGQRRQQHAGENCDDRDYYQQFYQCKKFHPVLHFSFLSFGCYD</sequence>
<organism evidence="1">
    <name type="scientific">bioreactor metagenome</name>
    <dbReference type="NCBI Taxonomy" id="1076179"/>
    <lineage>
        <taxon>unclassified sequences</taxon>
        <taxon>metagenomes</taxon>
        <taxon>ecological metagenomes</taxon>
    </lineage>
</organism>
<evidence type="ECO:0000313" key="1">
    <source>
        <dbReference type="EMBL" id="MPN51396.1"/>
    </source>
</evidence>
<dbReference type="AlphaFoldDB" id="A0A645IK63"/>